<sequence>MSRLAALRSSWSSLRTRWRQATSPPPIKWTLFTLFWLPMGICFTDMGYTVKTVTGRSMQPTLNPDSSTWRDVVLFDRWSIVVERKYNRGDIVALKSPYDAKLIVKRIIALEGDKVKTLPPYPDAVVEVPEGHAWVEGDEPFKSEDSNHFGPVPLGLIESKLSAIIWPWSRRGYLNEPSLPDPQDQRSPAWRAQKAEFERAARRRARVEYSGSSSSS</sequence>
<feature type="active site" evidence="11">
    <location>
        <position position="57"/>
    </location>
</feature>
<dbReference type="Proteomes" id="UP001385951">
    <property type="component" value="Unassembled WGS sequence"/>
</dbReference>
<dbReference type="GO" id="GO:0004252">
    <property type="term" value="F:serine-type endopeptidase activity"/>
    <property type="evidence" value="ECO:0007669"/>
    <property type="project" value="InterPro"/>
</dbReference>
<dbReference type="InterPro" id="IPR037730">
    <property type="entry name" value="IMP2"/>
</dbReference>
<evidence type="ECO:0000313" key="14">
    <source>
        <dbReference type="EMBL" id="KAK7695489.1"/>
    </source>
</evidence>
<keyword evidence="7" id="KW-0378">Hydrolase</keyword>
<evidence type="ECO:0000256" key="3">
    <source>
        <dbReference type="ARBA" id="ARBA00013650"/>
    </source>
</evidence>
<comment type="caution">
    <text evidence="14">The sequence shown here is derived from an EMBL/GenBank/DDBJ whole genome shotgun (WGS) entry which is preliminary data.</text>
</comment>
<dbReference type="GO" id="GO:0042720">
    <property type="term" value="C:mitochondrial inner membrane peptidase complex"/>
    <property type="evidence" value="ECO:0007669"/>
    <property type="project" value="InterPro"/>
</dbReference>
<evidence type="ECO:0000256" key="10">
    <source>
        <dbReference type="ARBA" id="ARBA00023136"/>
    </source>
</evidence>
<keyword evidence="4" id="KW-0645">Protease</keyword>
<evidence type="ECO:0000259" key="13">
    <source>
        <dbReference type="Pfam" id="PF10502"/>
    </source>
</evidence>
<dbReference type="PANTHER" id="PTHR46041">
    <property type="entry name" value="MITOCHONDRIAL INNER MEMBRANE PROTEASE SUBUNIT 2"/>
    <property type="match status" value="1"/>
</dbReference>
<dbReference type="AlphaFoldDB" id="A0AAW0GU44"/>
<reference evidence="14 15" key="1">
    <citation type="submission" date="2022-09" db="EMBL/GenBank/DDBJ databases">
        <authorList>
            <person name="Palmer J.M."/>
        </authorList>
    </citation>
    <scope>NUCLEOTIDE SEQUENCE [LARGE SCALE GENOMIC DNA]</scope>
    <source>
        <strain evidence="14 15">DSM 7382</strain>
    </source>
</reference>
<feature type="region of interest" description="Disordered" evidence="12">
    <location>
        <begin position="176"/>
        <end position="195"/>
    </location>
</feature>
<proteinExistence type="inferred from homology"/>
<keyword evidence="9" id="KW-0496">Mitochondrion</keyword>
<accession>A0AAW0GU44</accession>
<dbReference type="InterPro" id="IPR036286">
    <property type="entry name" value="LexA/Signal_pep-like_sf"/>
</dbReference>
<evidence type="ECO:0000256" key="1">
    <source>
        <dbReference type="ARBA" id="ARBA00004434"/>
    </source>
</evidence>
<dbReference type="CDD" id="cd06530">
    <property type="entry name" value="S26_SPase_I"/>
    <property type="match status" value="1"/>
</dbReference>
<evidence type="ECO:0000256" key="6">
    <source>
        <dbReference type="ARBA" id="ARBA00022792"/>
    </source>
</evidence>
<evidence type="ECO:0000256" key="2">
    <source>
        <dbReference type="ARBA" id="ARBA00007066"/>
    </source>
</evidence>
<keyword evidence="8" id="KW-1133">Transmembrane helix</keyword>
<evidence type="ECO:0000256" key="12">
    <source>
        <dbReference type="SAM" id="MobiDB-lite"/>
    </source>
</evidence>
<evidence type="ECO:0000313" key="15">
    <source>
        <dbReference type="Proteomes" id="UP001385951"/>
    </source>
</evidence>
<organism evidence="14 15">
    <name type="scientific">Cerrena zonata</name>
    <dbReference type="NCBI Taxonomy" id="2478898"/>
    <lineage>
        <taxon>Eukaryota</taxon>
        <taxon>Fungi</taxon>
        <taxon>Dikarya</taxon>
        <taxon>Basidiomycota</taxon>
        <taxon>Agaricomycotina</taxon>
        <taxon>Agaricomycetes</taxon>
        <taxon>Polyporales</taxon>
        <taxon>Cerrenaceae</taxon>
        <taxon>Cerrena</taxon>
    </lineage>
</organism>
<feature type="domain" description="Peptidase S26" evidence="13">
    <location>
        <begin position="29"/>
        <end position="116"/>
    </location>
</feature>
<dbReference type="InterPro" id="IPR000223">
    <property type="entry name" value="Pept_S26A_signal_pept_1"/>
</dbReference>
<dbReference type="EMBL" id="JASBNA010000001">
    <property type="protein sequence ID" value="KAK7695489.1"/>
    <property type="molecule type" value="Genomic_DNA"/>
</dbReference>
<dbReference type="GO" id="GO:0006627">
    <property type="term" value="P:protein processing involved in protein targeting to mitochondrion"/>
    <property type="evidence" value="ECO:0007669"/>
    <property type="project" value="InterPro"/>
</dbReference>
<dbReference type="Gene3D" id="2.10.109.10">
    <property type="entry name" value="Umud Fragment, subunit A"/>
    <property type="match status" value="1"/>
</dbReference>
<dbReference type="PANTHER" id="PTHR46041:SF2">
    <property type="entry name" value="MITOCHONDRIAL INNER MEMBRANE PROTEASE SUBUNIT 2"/>
    <property type="match status" value="1"/>
</dbReference>
<evidence type="ECO:0000256" key="4">
    <source>
        <dbReference type="ARBA" id="ARBA00022670"/>
    </source>
</evidence>
<keyword evidence="10" id="KW-0472">Membrane</keyword>
<comment type="similarity">
    <text evidence="2">Belongs to the peptidase S26 family. IMP2 subfamily.</text>
</comment>
<keyword evidence="6" id="KW-0999">Mitochondrion inner membrane</keyword>
<evidence type="ECO:0000256" key="8">
    <source>
        <dbReference type="ARBA" id="ARBA00022989"/>
    </source>
</evidence>
<comment type="subcellular location">
    <subcellularLocation>
        <location evidence="1">Mitochondrion inner membrane</location>
        <topology evidence="1">Single-pass membrane protein</topology>
    </subcellularLocation>
</comment>
<protein>
    <recommendedName>
        <fullName evidence="3">Mitochondrial inner membrane protease subunit 2</fullName>
    </recommendedName>
</protein>
<dbReference type="Pfam" id="PF10502">
    <property type="entry name" value="Peptidase_S26"/>
    <property type="match status" value="1"/>
</dbReference>
<dbReference type="InterPro" id="IPR019533">
    <property type="entry name" value="Peptidase_S26"/>
</dbReference>
<evidence type="ECO:0000256" key="5">
    <source>
        <dbReference type="ARBA" id="ARBA00022692"/>
    </source>
</evidence>
<feature type="active site" evidence="11">
    <location>
        <position position="105"/>
    </location>
</feature>
<keyword evidence="5" id="KW-0812">Transmembrane</keyword>
<dbReference type="SUPFAM" id="SSF51306">
    <property type="entry name" value="LexA/Signal peptidase"/>
    <property type="match status" value="1"/>
</dbReference>
<name>A0AAW0GU44_9APHY</name>
<evidence type="ECO:0000256" key="11">
    <source>
        <dbReference type="PIRSR" id="PIRSR600223-1"/>
    </source>
</evidence>
<evidence type="ECO:0000256" key="9">
    <source>
        <dbReference type="ARBA" id="ARBA00023128"/>
    </source>
</evidence>
<evidence type="ECO:0000256" key="7">
    <source>
        <dbReference type="ARBA" id="ARBA00022801"/>
    </source>
</evidence>
<dbReference type="GO" id="GO:0006465">
    <property type="term" value="P:signal peptide processing"/>
    <property type="evidence" value="ECO:0007669"/>
    <property type="project" value="InterPro"/>
</dbReference>
<dbReference type="PRINTS" id="PR00727">
    <property type="entry name" value="LEADERPTASE"/>
</dbReference>
<dbReference type="FunFam" id="2.10.109.10:FF:000005">
    <property type="entry name" value="Mitochondrial inner membrane protease subunit"/>
    <property type="match status" value="1"/>
</dbReference>
<keyword evidence="15" id="KW-1185">Reference proteome</keyword>
<gene>
    <name evidence="14" type="ORF">QCA50_000125</name>
</gene>